<feature type="transmembrane region" description="Helical" evidence="2">
    <location>
        <begin position="82"/>
        <end position="99"/>
    </location>
</feature>
<protein>
    <submittedName>
        <fullName evidence="4">Phosphatase PAP2 family protein</fullName>
    </submittedName>
</protein>
<feature type="region of interest" description="Disordered" evidence="1">
    <location>
        <begin position="29"/>
        <end position="48"/>
    </location>
</feature>
<dbReference type="EMBL" id="CP058910">
    <property type="protein sequence ID" value="QLH79082.1"/>
    <property type="molecule type" value="Genomic_DNA"/>
</dbReference>
<feature type="compositionally biased region" description="Basic residues" evidence="1">
    <location>
        <begin position="29"/>
        <end position="43"/>
    </location>
</feature>
<evidence type="ECO:0000256" key="1">
    <source>
        <dbReference type="SAM" id="MobiDB-lite"/>
    </source>
</evidence>
<gene>
    <name evidence="4" type="ORF">HZS55_18055</name>
</gene>
<feature type="domain" description="Phosphatidic acid phosphatase type 2/haloperoxidase" evidence="3">
    <location>
        <begin position="44"/>
        <end position="99"/>
    </location>
</feature>
<proteinExistence type="predicted"/>
<dbReference type="Pfam" id="PF01569">
    <property type="entry name" value="PAP2"/>
    <property type="match status" value="1"/>
</dbReference>
<dbReference type="OrthoDB" id="242329at2157"/>
<accession>A0A7D5P776</accession>
<keyword evidence="2" id="KW-0812">Transmembrane</keyword>
<dbReference type="KEGG" id="hrr:HZS55_18055"/>
<evidence type="ECO:0000256" key="2">
    <source>
        <dbReference type="SAM" id="Phobius"/>
    </source>
</evidence>
<feature type="transmembrane region" description="Helical" evidence="2">
    <location>
        <begin position="158"/>
        <end position="178"/>
    </location>
</feature>
<keyword evidence="5" id="KW-1185">Reference proteome</keyword>
<reference evidence="4 5" key="1">
    <citation type="submission" date="2020-07" db="EMBL/GenBank/DDBJ databases">
        <title>Halosimplex pelagicum sp. nov. and Halosimplex rubrum sp. nov., isolated from salted brown alga Laminaria, and emended description of the genus Halosimplex.</title>
        <authorList>
            <person name="Cui H."/>
        </authorList>
    </citation>
    <scope>NUCLEOTIDE SEQUENCE [LARGE SCALE GENOMIC DNA]</scope>
    <source>
        <strain evidence="4 5">R27</strain>
    </source>
</reference>
<evidence type="ECO:0000313" key="4">
    <source>
        <dbReference type="EMBL" id="QLH79082.1"/>
    </source>
</evidence>
<dbReference type="GeneID" id="56079808"/>
<dbReference type="AlphaFoldDB" id="A0A7D5P776"/>
<evidence type="ECO:0000313" key="5">
    <source>
        <dbReference type="Proteomes" id="UP000509667"/>
    </source>
</evidence>
<sequence length="213" mass="22214">MARARVPRDHAARQPRRLPGRVRPRLLVRRPRARRSRHRRRRRRDGDADRAQVRLRRAAAAGLVSLIALSRVVLGVHFVRDVLAGIVFGDVFLVVAFGLTGRDPRLAFLLAIAVALLAVAVSGAGRDGVGLLGLAVGAAVAWELAGDGTTVERPLWRVALVGGLLPVLAGLGCVALIADPSPTAVFALTVALGAGLVAPPAFLGGPNASTATA</sequence>
<dbReference type="Proteomes" id="UP000509667">
    <property type="component" value="Chromosome"/>
</dbReference>
<dbReference type="InterPro" id="IPR036938">
    <property type="entry name" value="PAP2/HPO_sf"/>
</dbReference>
<dbReference type="SUPFAM" id="SSF48317">
    <property type="entry name" value="Acid phosphatase/Vanadium-dependent haloperoxidase"/>
    <property type="match status" value="1"/>
</dbReference>
<keyword evidence="2" id="KW-0472">Membrane</keyword>
<feature type="transmembrane region" description="Helical" evidence="2">
    <location>
        <begin position="129"/>
        <end position="146"/>
    </location>
</feature>
<feature type="transmembrane region" description="Helical" evidence="2">
    <location>
        <begin position="106"/>
        <end position="123"/>
    </location>
</feature>
<dbReference type="InterPro" id="IPR000326">
    <property type="entry name" value="PAP2/HPO"/>
</dbReference>
<evidence type="ECO:0000259" key="3">
    <source>
        <dbReference type="Pfam" id="PF01569"/>
    </source>
</evidence>
<dbReference type="Gene3D" id="1.20.144.10">
    <property type="entry name" value="Phosphatidic acid phosphatase type 2/haloperoxidase"/>
    <property type="match status" value="1"/>
</dbReference>
<name>A0A7D5P776_9EURY</name>
<dbReference type="RefSeq" id="WP_179908956.1">
    <property type="nucleotide sequence ID" value="NZ_CP058910.1"/>
</dbReference>
<feature type="transmembrane region" description="Helical" evidence="2">
    <location>
        <begin position="184"/>
        <end position="203"/>
    </location>
</feature>
<keyword evidence="2" id="KW-1133">Transmembrane helix</keyword>
<feature type="transmembrane region" description="Helical" evidence="2">
    <location>
        <begin position="58"/>
        <end position="76"/>
    </location>
</feature>
<organism evidence="4 5">
    <name type="scientific">Halosimplex rubrum</name>
    <dbReference type="NCBI Taxonomy" id="869889"/>
    <lineage>
        <taxon>Archaea</taxon>
        <taxon>Methanobacteriati</taxon>
        <taxon>Methanobacteriota</taxon>
        <taxon>Stenosarchaea group</taxon>
        <taxon>Halobacteria</taxon>
        <taxon>Halobacteriales</taxon>
        <taxon>Haloarculaceae</taxon>
        <taxon>Halosimplex</taxon>
    </lineage>
</organism>